<organism evidence="1 2">
    <name type="scientific">Pallidibacillus thermolactis</name>
    <dbReference type="NCBI Taxonomy" id="251051"/>
    <lineage>
        <taxon>Bacteria</taxon>
        <taxon>Bacillati</taxon>
        <taxon>Bacillota</taxon>
        <taxon>Bacilli</taxon>
        <taxon>Bacillales</taxon>
        <taxon>Bacillaceae</taxon>
        <taxon>Pallidibacillus</taxon>
    </lineage>
</organism>
<sequence length="165" mass="18319">MKGYLANGLFGLGDRLLNEQIAKEIRELFNKNKVKLDLYVPQENLAINDKNSYADSIMIADGDDAYLKESDFVIAVIDGVEIDSGVACEIGVATTLGKKVFGLFTDTRQQGTGNKRKIEALINDPTENQFVYRNLYVVGKIKKSGGIYSDIESLKDAILTYVKNR</sequence>
<dbReference type="InterPro" id="IPR051239">
    <property type="entry name" value="2'-dNMP_N-hydrolase"/>
</dbReference>
<dbReference type="Proteomes" id="UP001208656">
    <property type="component" value="Unassembled WGS sequence"/>
</dbReference>
<dbReference type="RefSeq" id="WP_173661870.1">
    <property type="nucleotide sequence ID" value="NZ_JAOUSE010000052.1"/>
</dbReference>
<dbReference type="InterPro" id="IPR007710">
    <property type="entry name" value="Nucleoside_deoxyribTrfase"/>
</dbReference>
<protein>
    <submittedName>
        <fullName evidence="1">Nucleoside 2-deoxyribosyltransferase</fullName>
    </submittedName>
</protein>
<gene>
    <name evidence="1" type="ORF">OEV82_13265</name>
</gene>
<dbReference type="SUPFAM" id="SSF52309">
    <property type="entry name" value="N-(deoxy)ribosyltransferase-like"/>
    <property type="match status" value="1"/>
</dbReference>
<dbReference type="Gene3D" id="3.40.50.450">
    <property type="match status" value="1"/>
</dbReference>
<proteinExistence type="predicted"/>
<dbReference type="EMBL" id="JAOUSE010000052">
    <property type="protein sequence ID" value="MCU9595412.1"/>
    <property type="molecule type" value="Genomic_DNA"/>
</dbReference>
<dbReference type="Pfam" id="PF05014">
    <property type="entry name" value="Nuc_deoxyrib_tr"/>
    <property type="match status" value="1"/>
</dbReference>
<keyword evidence="2" id="KW-1185">Reference proteome</keyword>
<accession>A0ABT2WN63</accession>
<reference evidence="1 2" key="1">
    <citation type="submission" date="2022-10" db="EMBL/GenBank/DDBJ databases">
        <title>Description of Fervidibacillus gen. nov. in the family Fervidibacillaceae fam. nov. with two species, Fervidibacillus albus sp. nov., and Fervidibacillus halotolerans sp. nov., isolated from tidal flat sediments.</title>
        <authorList>
            <person name="Kwon K.K."/>
            <person name="Yang S.-H."/>
        </authorList>
    </citation>
    <scope>NUCLEOTIDE SEQUENCE [LARGE SCALE GENOMIC DNA]</scope>
    <source>
        <strain evidence="1 2">DSM 23332</strain>
    </source>
</reference>
<name>A0ABT2WN63_9BACI</name>
<dbReference type="PANTHER" id="PTHR15364:SF0">
    <property type="entry name" value="2'-DEOXYNUCLEOSIDE 5'-PHOSPHATE N-HYDROLASE 1"/>
    <property type="match status" value="1"/>
</dbReference>
<evidence type="ECO:0000313" key="1">
    <source>
        <dbReference type="EMBL" id="MCU9595412.1"/>
    </source>
</evidence>
<dbReference type="PANTHER" id="PTHR15364">
    <property type="entry name" value="2'-DEOXYNUCLEOSIDE 5'-PHOSPHATE N-HYDROLASE 1"/>
    <property type="match status" value="1"/>
</dbReference>
<comment type="caution">
    <text evidence="1">The sequence shown here is derived from an EMBL/GenBank/DDBJ whole genome shotgun (WGS) entry which is preliminary data.</text>
</comment>
<evidence type="ECO:0000313" key="2">
    <source>
        <dbReference type="Proteomes" id="UP001208656"/>
    </source>
</evidence>